<dbReference type="Gene3D" id="3.90.226.10">
    <property type="entry name" value="2-enoyl-CoA Hydratase, Chain A, domain 1"/>
    <property type="match status" value="1"/>
</dbReference>
<comment type="similarity">
    <text evidence="1">Belongs to the enoyl-CoA hydratase/isomerase family.</text>
</comment>
<dbReference type="Pfam" id="PF00378">
    <property type="entry name" value="ECH_1"/>
    <property type="match status" value="1"/>
</dbReference>
<dbReference type="RefSeq" id="WP_344113169.1">
    <property type="nucleotide sequence ID" value="NZ_BAAAOR010000029.1"/>
</dbReference>
<dbReference type="SUPFAM" id="SSF52096">
    <property type="entry name" value="ClpP/crotonase"/>
    <property type="match status" value="1"/>
</dbReference>
<dbReference type="PANTHER" id="PTHR43459">
    <property type="entry name" value="ENOYL-COA HYDRATASE"/>
    <property type="match status" value="1"/>
</dbReference>
<dbReference type="InterPro" id="IPR001753">
    <property type="entry name" value="Enoyl-CoA_hydra/iso"/>
</dbReference>
<keyword evidence="3" id="KW-1185">Reference proteome</keyword>
<comment type="caution">
    <text evidence="2">The sequence shown here is derived from an EMBL/GenBank/DDBJ whole genome shotgun (WGS) entry which is preliminary data.</text>
</comment>
<evidence type="ECO:0000313" key="2">
    <source>
        <dbReference type="EMBL" id="GAA1532480.1"/>
    </source>
</evidence>
<evidence type="ECO:0000313" key="3">
    <source>
        <dbReference type="Proteomes" id="UP001500842"/>
    </source>
</evidence>
<dbReference type="InterPro" id="IPR014748">
    <property type="entry name" value="Enoyl-CoA_hydra_C"/>
</dbReference>
<protein>
    <submittedName>
        <fullName evidence="2">2-(1,2-epoxy-1,2-dihydrophenyl)acetyl-CoA isomerase PaaG</fullName>
    </submittedName>
</protein>
<dbReference type="CDD" id="cd06558">
    <property type="entry name" value="crotonase-like"/>
    <property type="match status" value="1"/>
</dbReference>
<organism evidence="2 3">
    <name type="scientific">Nocardioides humi</name>
    <dbReference type="NCBI Taxonomy" id="449461"/>
    <lineage>
        <taxon>Bacteria</taxon>
        <taxon>Bacillati</taxon>
        <taxon>Actinomycetota</taxon>
        <taxon>Actinomycetes</taxon>
        <taxon>Propionibacteriales</taxon>
        <taxon>Nocardioidaceae</taxon>
        <taxon>Nocardioides</taxon>
    </lineage>
</organism>
<dbReference type="Gene3D" id="1.10.12.10">
    <property type="entry name" value="Lyase 2-enoyl-coa Hydratase, Chain A, domain 2"/>
    <property type="match status" value="1"/>
</dbReference>
<accession>A0ABN2B2Z1</accession>
<dbReference type="Proteomes" id="UP001500842">
    <property type="component" value="Unassembled WGS sequence"/>
</dbReference>
<dbReference type="GO" id="GO:0016853">
    <property type="term" value="F:isomerase activity"/>
    <property type="evidence" value="ECO:0007669"/>
    <property type="project" value="UniProtKB-KW"/>
</dbReference>
<dbReference type="EMBL" id="BAAAOR010000029">
    <property type="protein sequence ID" value="GAA1532480.1"/>
    <property type="molecule type" value="Genomic_DNA"/>
</dbReference>
<reference evidence="2 3" key="1">
    <citation type="journal article" date="2019" name="Int. J. Syst. Evol. Microbiol.">
        <title>The Global Catalogue of Microorganisms (GCM) 10K type strain sequencing project: providing services to taxonomists for standard genome sequencing and annotation.</title>
        <authorList>
            <consortium name="The Broad Institute Genomics Platform"/>
            <consortium name="The Broad Institute Genome Sequencing Center for Infectious Disease"/>
            <person name="Wu L."/>
            <person name="Ma J."/>
        </authorList>
    </citation>
    <scope>NUCLEOTIDE SEQUENCE [LARGE SCALE GENOMIC DNA]</scope>
    <source>
        <strain evidence="2 3">JCM 14942</strain>
    </source>
</reference>
<sequence length="267" mass="28591">MTGVSRYQDVLYDVTEGVAHIQLNRPEALNAWTPAMGAELLDAVRAAAADPDVRSVLITGAGRAFCAGADVKDPRELTAEGVPDLSRRLREIYNPIVLAIRHSDKPFVAAVQGASAGLGVSLALACDLLLAAESSYLLLAFVGIAVMPDGGSTAFLSERLGLTRSEELCMLGRRLPADKAKAWGLVNAVHPPGQLQSAALGLARRLAAEDPRRMAYVKSMLSASVQHDLSRHLELEADLQQRHGATDDYEEGRAAFADKRRPHFSGT</sequence>
<name>A0ABN2B2Z1_9ACTN</name>
<gene>
    <name evidence="2" type="primary">paaG</name>
    <name evidence="2" type="ORF">GCM10009788_39500</name>
</gene>
<keyword evidence="2" id="KW-0413">Isomerase</keyword>
<dbReference type="InterPro" id="IPR029045">
    <property type="entry name" value="ClpP/crotonase-like_dom_sf"/>
</dbReference>
<evidence type="ECO:0000256" key="1">
    <source>
        <dbReference type="ARBA" id="ARBA00005254"/>
    </source>
</evidence>
<dbReference type="PANTHER" id="PTHR43459:SF1">
    <property type="entry name" value="EG:BACN32G11.4 PROTEIN"/>
    <property type="match status" value="1"/>
</dbReference>
<proteinExistence type="inferred from homology"/>